<comment type="similarity">
    <text evidence="1">Belongs to the saccharopine dehydrogenase family.</text>
</comment>
<dbReference type="PANTHER" id="PTHR12286:SF5">
    <property type="entry name" value="SACCHAROPINE DEHYDROGENASE-LIKE OXIDOREDUCTASE"/>
    <property type="match status" value="1"/>
</dbReference>
<dbReference type="InterPro" id="IPR051276">
    <property type="entry name" value="Saccharopine_DH-like_oxidrdct"/>
</dbReference>
<gene>
    <name evidence="3" type="ORF">AFUS01_LOCUS44379</name>
</gene>
<sequence length="430" mass="48084">MSRKYDLIIYGASGFTGVYVVEEIVNVLKSGDFKVKHFSWAVAGRSQKKISDTLQQVSALTGVDLKNVDIVIADTSDISALRKMTAQCSIVLNVVGPYRFYGENVVKACLAEATSHIDLAGELQFVEKVQVLHDSEARDKNIYIVGTCGFDSIPADCGVSYLEKNFDGEINSIECHVALDMIDPKLSSKINIGTWSSAVNFLGNLGENKQWQERLYTKPLPDPKYKASKRWPLHFSNEVNGWCMPFPGTDEEIVKRSRYRLFTEENKRPIQYHAYIKFPYLLACFGMMLIGLIALIFAQFKYGLYLLEKYAHIFSFGLVSHNGPTRDQAENALFSFHLVASGWSKKLKNPQDEHAEPPNKKMELVVSGVNPGYRATAAMLLQSAISILQEKDKMPSTGGVYTPGVAFADTTLVERLQSRGIKFRLSKCVD</sequence>
<organism evidence="3 4">
    <name type="scientific">Allacma fusca</name>
    <dbReference type="NCBI Taxonomy" id="39272"/>
    <lineage>
        <taxon>Eukaryota</taxon>
        <taxon>Metazoa</taxon>
        <taxon>Ecdysozoa</taxon>
        <taxon>Arthropoda</taxon>
        <taxon>Hexapoda</taxon>
        <taxon>Collembola</taxon>
        <taxon>Symphypleona</taxon>
        <taxon>Sminthuridae</taxon>
        <taxon>Allacma</taxon>
    </lineage>
</organism>
<dbReference type="GO" id="GO:0005886">
    <property type="term" value="C:plasma membrane"/>
    <property type="evidence" value="ECO:0007669"/>
    <property type="project" value="TreeGrafter"/>
</dbReference>
<evidence type="ECO:0000256" key="2">
    <source>
        <dbReference type="SAM" id="Phobius"/>
    </source>
</evidence>
<dbReference type="OrthoDB" id="10268090at2759"/>
<dbReference type="GO" id="GO:0005739">
    <property type="term" value="C:mitochondrion"/>
    <property type="evidence" value="ECO:0007669"/>
    <property type="project" value="TreeGrafter"/>
</dbReference>
<comment type="caution">
    <text evidence="3">The sequence shown here is derived from an EMBL/GenBank/DDBJ whole genome shotgun (WGS) entry which is preliminary data.</text>
</comment>
<dbReference type="Proteomes" id="UP000708208">
    <property type="component" value="Unassembled WGS sequence"/>
</dbReference>
<evidence type="ECO:0000313" key="4">
    <source>
        <dbReference type="Proteomes" id="UP000708208"/>
    </source>
</evidence>
<dbReference type="GO" id="GO:0009247">
    <property type="term" value="P:glycolipid biosynthetic process"/>
    <property type="evidence" value="ECO:0007669"/>
    <property type="project" value="TreeGrafter"/>
</dbReference>
<keyword evidence="2" id="KW-0472">Membrane</keyword>
<dbReference type="GO" id="GO:0005811">
    <property type="term" value="C:lipid droplet"/>
    <property type="evidence" value="ECO:0007669"/>
    <property type="project" value="TreeGrafter"/>
</dbReference>
<accession>A0A8J2PZZ3</accession>
<keyword evidence="2" id="KW-1133">Transmembrane helix</keyword>
<evidence type="ECO:0008006" key="5">
    <source>
        <dbReference type="Google" id="ProtNLM"/>
    </source>
</evidence>
<evidence type="ECO:0000313" key="3">
    <source>
        <dbReference type="EMBL" id="CAG7834942.1"/>
    </source>
</evidence>
<protein>
    <recommendedName>
        <fullName evidence="5">Saccharopine dehydrogenase NADP binding domain-containing protein</fullName>
    </recommendedName>
</protein>
<proteinExistence type="inferred from homology"/>
<dbReference type="FunFam" id="3.40.50.720:FF:000178">
    <property type="entry name" value="Saccharopine dehydrogenase-like oxidoreductase"/>
    <property type="match status" value="1"/>
</dbReference>
<reference evidence="3" key="1">
    <citation type="submission" date="2021-06" db="EMBL/GenBank/DDBJ databases">
        <authorList>
            <person name="Hodson N. C."/>
            <person name="Mongue J. A."/>
            <person name="Jaron S. K."/>
        </authorList>
    </citation>
    <scope>NUCLEOTIDE SEQUENCE</scope>
</reference>
<name>A0A8J2PZZ3_9HEXA</name>
<keyword evidence="4" id="KW-1185">Reference proteome</keyword>
<dbReference type="PANTHER" id="PTHR12286">
    <property type="entry name" value="SACCHAROPINE DEHYDROGENASE-LIKE OXIDOREDUCTASE"/>
    <property type="match status" value="1"/>
</dbReference>
<dbReference type="EMBL" id="CAJVCH010570442">
    <property type="protein sequence ID" value="CAG7834942.1"/>
    <property type="molecule type" value="Genomic_DNA"/>
</dbReference>
<keyword evidence="2" id="KW-0812">Transmembrane</keyword>
<evidence type="ECO:0000256" key="1">
    <source>
        <dbReference type="ARBA" id="ARBA00038048"/>
    </source>
</evidence>
<feature type="transmembrane region" description="Helical" evidence="2">
    <location>
        <begin position="278"/>
        <end position="300"/>
    </location>
</feature>
<dbReference type="AlphaFoldDB" id="A0A8J2PZZ3"/>